<reference evidence="1 2" key="1">
    <citation type="submission" date="2018-03" db="EMBL/GenBank/DDBJ databases">
        <title>Genomic framework for the identification of Micromonospora saelicesensis and Micromonospora noduli.</title>
        <authorList>
            <person name="Riesco R."/>
            <person name="Trujillo M.E."/>
        </authorList>
    </citation>
    <scope>NUCLEOTIDE SEQUENCE [LARGE SCALE GENOMIC DNA]</scope>
    <source>
        <strain evidence="1 2">GAR05</strain>
    </source>
</reference>
<accession>A0ABX9CAC9</accession>
<name>A0ABX9CAC9_9ACTN</name>
<dbReference type="Proteomes" id="UP000249334">
    <property type="component" value="Unassembled WGS sequence"/>
</dbReference>
<keyword evidence="2" id="KW-1185">Reference proteome</keyword>
<evidence type="ECO:0000313" key="1">
    <source>
        <dbReference type="EMBL" id="RAN92647.1"/>
    </source>
</evidence>
<dbReference type="Pfam" id="PF19730">
    <property type="entry name" value="DUF6221"/>
    <property type="match status" value="1"/>
</dbReference>
<gene>
    <name evidence="1" type="ORF">GAR05_06139</name>
</gene>
<proteinExistence type="predicted"/>
<dbReference type="InterPro" id="IPR046193">
    <property type="entry name" value="DUF6221"/>
</dbReference>
<evidence type="ECO:0000313" key="2">
    <source>
        <dbReference type="Proteomes" id="UP000249334"/>
    </source>
</evidence>
<dbReference type="EMBL" id="PXXW01000055">
    <property type="protein sequence ID" value="RAN92647.1"/>
    <property type="molecule type" value="Genomic_DNA"/>
</dbReference>
<organism evidence="1 2">
    <name type="scientific">Micromonospora saelicesensis</name>
    <dbReference type="NCBI Taxonomy" id="285676"/>
    <lineage>
        <taxon>Bacteria</taxon>
        <taxon>Bacillati</taxon>
        <taxon>Actinomycetota</taxon>
        <taxon>Actinomycetes</taxon>
        <taxon>Micromonosporales</taxon>
        <taxon>Micromonosporaceae</taxon>
        <taxon>Micromonospora</taxon>
    </lineage>
</organism>
<sequence length="142" mass="15838">MDDLVTWLCAQLDEDERAAKAATSAPWWHNPGKVWLDPEAFEQFDRAKGEEFVGYGESPLSGCVAATGPASHAQSMADAEHIARHDPARVLAEVDAKRRILDLMMPGRPVYPGAYGQAYRDVLRLLALPYADRPGYRDEWKP</sequence>
<protein>
    <submittedName>
        <fullName evidence="1">Uncharacterized protein</fullName>
    </submittedName>
</protein>
<comment type="caution">
    <text evidence="1">The sequence shown here is derived from an EMBL/GenBank/DDBJ whole genome shotgun (WGS) entry which is preliminary data.</text>
</comment>